<organism evidence="2">
    <name type="scientific">marine sediment metagenome</name>
    <dbReference type="NCBI Taxonomy" id="412755"/>
    <lineage>
        <taxon>unclassified sequences</taxon>
        <taxon>metagenomes</taxon>
        <taxon>ecological metagenomes</taxon>
    </lineage>
</organism>
<keyword evidence="1" id="KW-0812">Transmembrane</keyword>
<feature type="transmembrane region" description="Helical" evidence="1">
    <location>
        <begin position="21"/>
        <end position="41"/>
    </location>
</feature>
<feature type="transmembrane region" description="Helical" evidence="1">
    <location>
        <begin position="56"/>
        <end position="79"/>
    </location>
</feature>
<dbReference type="GO" id="GO:0043190">
    <property type="term" value="C:ATP-binding cassette (ABC) transporter complex"/>
    <property type="evidence" value="ECO:0007669"/>
    <property type="project" value="InterPro"/>
</dbReference>
<keyword evidence="1" id="KW-1133">Transmembrane helix</keyword>
<dbReference type="GO" id="GO:0005548">
    <property type="term" value="F:phospholipid transporter activity"/>
    <property type="evidence" value="ECO:0007669"/>
    <property type="project" value="TreeGrafter"/>
</dbReference>
<sequence>MRGGKGSPIRYPAFFHQIDRLGVGAIPVVVLISFIMGAIVAQQGAYMLSTYGAETYAVNLVGVLVLRETGVLLTAIMIAGRSGSAITAELGSMKMREEVDALHVIGLNPISVPRCAAAREARSGIRPSFTRLIGWASGQSRSWC</sequence>
<protein>
    <recommendedName>
        <fullName evidence="4">ABC transporter permease</fullName>
    </recommendedName>
</protein>
<dbReference type="InterPro" id="IPR030802">
    <property type="entry name" value="Permease_MalE"/>
</dbReference>
<dbReference type="EMBL" id="BARV01009332">
    <property type="protein sequence ID" value="GAI15062.1"/>
    <property type="molecule type" value="Genomic_DNA"/>
</dbReference>
<proteinExistence type="predicted"/>
<accession>X1MAG0</accession>
<evidence type="ECO:0008006" key="4">
    <source>
        <dbReference type="Google" id="ProtNLM"/>
    </source>
</evidence>
<name>X1MAG0_9ZZZZ</name>
<evidence type="ECO:0000256" key="1">
    <source>
        <dbReference type="SAM" id="Phobius"/>
    </source>
</evidence>
<dbReference type="PANTHER" id="PTHR30188:SF3">
    <property type="entry name" value="ABC TRANSPORTER PERMEASE"/>
    <property type="match status" value="1"/>
</dbReference>
<dbReference type="PANTHER" id="PTHR30188">
    <property type="entry name" value="ABC TRANSPORTER PERMEASE PROTEIN-RELATED"/>
    <property type="match status" value="1"/>
</dbReference>
<evidence type="ECO:0000313" key="3">
    <source>
        <dbReference type="EMBL" id="GAI15062.1"/>
    </source>
</evidence>
<dbReference type="Pfam" id="PF02405">
    <property type="entry name" value="MlaE"/>
    <property type="match status" value="1"/>
</dbReference>
<evidence type="ECO:0000313" key="2">
    <source>
        <dbReference type="EMBL" id="GAI15061.1"/>
    </source>
</evidence>
<comment type="caution">
    <text evidence="2">The sequence shown here is derived from an EMBL/GenBank/DDBJ whole genome shotgun (WGS) entry which is preliminary data.</text>
</comment>
<keyword evidence="1" id="KW-0472">Membrane</keyword>
<dbReference type="AlphaFoldDB" id="X1MAG0"/>
<reference evidence="2" key="1">
    <citation type="journal article" date="2014" name="Front. Microbiol.">
        <title>High frequency of phylogenetically diverse reductive dehalogenase-homologous genes in deep subseafloor sedimentary metagenomes.</title>
        <authorList>
            <person name="Kawai M."/>
            <person name="Futagami T."/>
            <person name="Toyoda A."/>
            <person name="Takaki Y."/>
            <person name="Nishi S."/>
            <person name="Hori S."/>
            <person name="Arai W."/>
            <person name="Tsubouchi T."/>
            <person name="Morono Y."/>
            <person name="Uchiyama I."/>
            <person name="Ito T."/>
            <person name="Fujiyama A."/>
            <person name="Inagaki F."/>
            <person name="Takami H."/>
        </authorList>
    </citation>
    <scope>NUCLEOTIDE SEQUENCE</scope>
    <source>
        <strain evidence="2">Expedition CK06-06</strain>
    </source>
</reference>
<gene>
    <name evidence="2" type="ORF">S06H3_18446</name>
    <name evidence="3" type="ORF">S06H3_18447</name>
</gene>
<dbReference type="EMBL" id="BARV01009332">
    <property type="protein sequence ID" value="GAI15061.1"/>
    <property type="molecule type" value="Genomic_DNA"/>
</dbReference>